<feature type="region of interest" description="Disordered" evidence="1">
    <location>
        <begin position="118"/>
        <end position="165"/>
    </location>
</feature>
<accession>A0A1I0K4F4</accession>
<keyword evidence="2" id="KW-1133">Transmembrane helix</keyword>
<keyword evidence="2" id="KW-0812">Transmembrane</keyword>
<evidence type="ECO:0000313" key="5">
    <source>
        <dbReference type="Proteomes" id="UP000198508"/>
    </source>
</evidence>
<proteinExistence type="predicted"/>
<dbReference type="Pfam" id="PF13643">
    <property type="entry name" value="DUF4145"/>
    <property type="match status" value="1"/>
</dbReference>
<name>A0A1I0K4F4_9FIRM</name>
<dbReference type="InterPro" id="IPR052354">
    <property type="entry name" value="Cell_Wall_Dynamics_Protein"/>
</dbReference>
<dbReference type="Gene3D" id="2.30.30.40">
    <property type="entry name" value="SH3 Domains"/>
    <property type="match status" value="1"/>
</dbReference>
<dbReference type="Proteomes" id="UP000198508">
    <property type="component" value="Unassembled WGS sequence"/>
</dbReference>
<dbReference type="AlphaFoldDB" id="A0A1I0K4F4"/>
<dbReference type="InterPro" id="IPR025285">
    <property type="entry name" value="DUF4145"/>
</dbReference>
<dbReference type="STRING" id="460384.SAMN05216313_14622"/>
<evidence type="ECO:0000259" key="3">
    <source>
        <dbReference type="PROSITE" id="PS51781"/>
    </source>
</evidence>
<evidence type="ECO:0000256" key="2">
    <source>
        <dbReference type="SAM" id="Phobius"/>
    </source>
</evidence>
<protein>
    <submittedName>
        <fullName evidence="4">SH3 domain-containing protein</fullName>
    </submittedName>
</protein>
<feature type="compositionally biased region" description="Pro residues" evidence="1">
    <location>
        <begin position="219"/>
        <end position="229"/>
    </location>
</feature>
<keyword evidence="5" id="KW-1185">Reference proteome</keyword>
<feature type="compositionally biased region" description="Low complexity" evidence="1">
    <location>
        <begin position="120"/>
        <end position="155"/>
    </location>
</feature>
<feature type="domain" description="SH3b" evidence="3">
    <location>
        <begin position="237"/>
        <end position="300"/>
    </location>
</feature>
<dbReference type="PANTHER" id="PTHR34408:SF2">
    <property type="entry name" value="CELL WALL-BINDING PROTEIN YWSB"/>
    <property type="match status" value="1"/>
</dbReference>
<dbReference type="InterPro" id="IPR003646">
    <property type="entry name" value="SH3-like_bac-type"/>
</dbReference>
<dbReference type="RefSeq" id="WP_092371157.1">
    <property type="nucleotide sequence ID" value="NZ_FOIM01000046.1"/>
</dbReference>
<dbReference type="GeneID" id="93279658"/>
<dbReference type="PANTHER" id="PTHR34408">
    <property type="entry name" value="FAMILY PROTEIN, PUTATIVE-RELATED"/>
    <property type="match status" value="1"/>
</dbReference>
<evidence type="ECO:0000256" key="1">
    <source>
        <dbReference type="SAM" id="MobiDB-lite"/>
    </source>
</evidence>
<dbReference type="EMBL" id="FOIM01000046">
    <property type="protein sequence ID" value="SEU18343.1"/>
    <property type="molecule type" value="Genomic_DNA"/>
</dbReference>
<feature type="region of interest" description="Disordered" evidence="1">
    <location>
        <begin position="211"/>
        <end position="234"/>
    </location>
</feature>
<gene>
    <name evidence="4" type="ORF">SAMN05216313_14622</name>
</gene>
<organism evidence="4 5">
    <name type="scientific">Enterocloster lavalensis</name>
    <dbReference type="NCBI Taxonomy" id="460384"/>
    <lineage>
        <taxon>Bacteria</taxon>
        <taxon>Bacillati</taxon>
        <taxon>Bacillota</taxon>
        <taxon>Clostridia</taxon>
        <taxon>Lachnospirales</taxon>
        <taxon>Lachnospiraceae</taxon>
        <taxon>Enterocloster</taxon>
    </lineage>
</organism>
<dbReference type="PROSITE" id="PS51781">
    <property type="entry name" value="SH3B"/>
    <property type="match status" value="1"/>
</dbReference>
<keyword evidence="2" id="KW-0472">Membrane</keyword>
<evidence type="ECO:0000313" key="4">
    <source>
        <dbReference type="EMBL" id="SEU18343.1"/>
    </source>
</evidence>
<dbReference type="Pfam" id="PF08239">
    <property type="entry name" value="SH3_3"/>
    <property type="match status" value="1"/>
</dbReference>
<feature type="transmembrane region" description="Helical" evidence="2">
    <location>
        <begin position="171"/>
        <end position="195"/>
    </location>
</feature>
<sequence>MANVENTTSWKQIQQGVRETERLIGHKEFNLAMVKARQTLEYMVRCMAEKACLVEGDLSDTIDQLYEGRWISRNTKDHYHNIRILGNKAVHEGDDTAYDANQAYQMLVQEVKAFADEYSSGRPASRPSGSGARGSQGRSSSGNRRPAQQQGRRPSGSGGNRRKKRKRVSPAYYVLRFLVPLLAVILLIVVIRALLPDKKDKVKETTAPVTVEATTEPPTQEPVPEPTEPPTEAEETGGVYVITGSAVNVRKEPSKDARILAQLSKGATVDYVKRYSNEWAVINYDGQEAYVASQYLEKQVPATEGENAPAPNSTVQ</sequence>
<dbReference type="SMART" id="SM00287">
    <property type="entry name" value="SH3b"/>
    <property type="match status" value="1"/>
</dbReference>
<reference evidence="5" key="1">
    <citation type="submission" date="2016-10" db="EMBL/GenBank/DDBJ databases">
        <authorList>
            <person name="Varghese N."/>
            <person name="Submissions S."/>
        </authorList>
    </citation>
    <scope>NUCLEOTIDE SEQUENCE [LARGE SCALE GENOMIC DNA]</scope>
    <source>
        <strain evidence="5">NLAE-zl-G277</strain>
    </source>
</reference>